<dbReference type="PROSITE" id="PS51257">
    <property type="entry name" value="PROKAR_LIPOPROTEIN"/>
    <property type="match status" value="1"/>
</dbReference>
<proteinExistence type="predicted"/>
<dbReference type="Proteomes" id="UP000018144">
    <property type="component" value="Unassembled WGS sequence"/>
</dbReference>
<dbReference type="EMBL" id="HF935853">
    <property type="protein sequence ID" value="CCX13581.1"/>
    <property type="molecule type" value="Genomic_DNA"/>
</dbReference>
<sequence length="116" mass="13309">MRTGPDPQSSTSLNIWTSCLICRVNLHIGFFEHAFCKPLLQQSLFFVVSNVKDTYSFCRIFFFFRSRKCKSRDAKLINGQATNRRLMPGWKPSGTFKTHEHTSLDAALLCFPTIKA</sequence>
<accession>U4LF59</accession>
<organism evidence="1 2">
    <name type="scientific">Pyronema omphalodes (strain CBS 100304)</name>
    <name type="common">Pyronema confluens</name>
    <dbReference type="NCBI Taxonomy" id="1076935"/>
    <lineage>
        <taxon>Eukaryota</taxon>
        <taxon>Fungi</taxon>
        <taxon>Dikarya</taxon>
        <taxon>Ascomycota</taxon>
        <taxon>Pezizomycotina</taxon>
        <taxon>Pezizomycetes</taxon>
        <taxon>Pezizales</taxon>
        <taxon>Pyronemataceae</taxon>
        <taxon>Pyronema</taxon>
    </lineage>
</organism>
<evidence type="ECO:0000313" key="1">
    <source>
        <dbReference type="EMBL" id="CCX13581.1"/>
    </source>
</evidence>
<gene>
    <name evidence="1" type="ORF">PCON_13174</name>
</gene>
<dbReference type="AlphaFoldDB" id="U4LF59"/>
<reference evidence="1 2" key="1">
    <citation type="journal article" date="2013" name="PLoS Genet.">
        <title>The genome and development-dependent transcriptomes of Pyronema confluens: a window into fungal evolution.</title>
        <authorList>
            <person name="Traeger S."/>
            <person name="Altegoer F."/>
            <person name="Freitag M."/>
            <person name="Gabaldon T."/>
            <person name="Kempken F."/>
            <person name="Kumar A."/>
            <person name="Marcet-Houben M."/>
            <person name="Poggeler S."/>
            <person name="Stajich J.E."/>
            <person name="Nowrousian M."/>
        </authorList>
    </citation>
    <scope>NUCLEOTIDE SEQUENCE [LARGE SCALE GENOMIC DNA]</scope>
    <source>
        <strain evidence="2">CBS 100304</strain>
        <tissue evidence="1">Vegetative mycelium</tissue>
    </source>
</reference>
<keyword evidence="2" id="KW-1185">Reference proteome</keyword>
<evidence type="ECO:0000313" key="2">
    <source>
        <dbReference type="Proteomes" id="UP000018144"/>
    </source>
</evidence>
<name>U4LF59_PYROM</name>
<protein>
    <submittedName>
        <fullName evidence="1">Uncharacterized protein</fullName>
    </submittedName>
</protein>